<dbReference type="EMBL" id="JANPWB010000010">
    <property type="protein sequence ID" value="KAJ1134519.1"/>
    <property type="molecule type" value="Genomic_DNA"/>
</dbReference>
<proteinExistence type="predicted"/>
<evidence type="ECO:0000313" key="1">
    <source>
        <dbReference type="EMBL" id="KAJ1134519.1"/>
    </source>
</evidence>
<accession>A0AAV7Q2P2</accession>
<organism evidence="1 2">
    <name type="scientific">Pleurodeles waltl</name>
    <name type="common">Iberian ribbed newt</name>
    <dbReference type="NCBI Taxonomy" id="8319"/>
    <lineage>
        <taxon>Eukaryota</taxon>
        <taxon>Metazoa</taxon>
        <taxon>Chordata</taxon>
        <taxon>Craniata</taxon>
        <taxon>Vertebrata</taxon>
        <taxon>Euteleostomi</taxon>
        <taxon>Amphibia</taxon>
        <taxon>Batrachia</taxon>
        <taxon>Caudata</taxon>
        <taxon>Salamandroidea</taxon>
        <taxon>Salamandridae</taxon>
        <taxon>Pleurodelinae</taxon>
        <taxon>Pleurodeles</taxon>
    </lineage>
</organism>
<keyword evidence="2" id="KW-1185">Reference proteome</keyword>
<comment type="caution">
    <text evidence="1">The sequence shown here is derived from an EMBL/GenBank/DDBJ whole genome shotgun (WGS) entry which is preliminary data.</text>
</comment>
<gene>
    <name evidence="1" type="ORF">NDU88_000970</name>
</gene>
<dbReference type="Proteomes" id="UP001066276">
    <property type="component" value="Chromosome 6"/>
</dbReference>
<evidence type="ECO:0000313" key="2">
    <source>
        <dbReference type="Proteomes" id="UP001066276"/>
    </source>
</evidence>
<name>A0AAV7Q2P2_PLEWA</name>
<sequence>MTPSVCPGGGVLCYLPRARCPDGWRRGAPRLVWDWPADGRAGTLGCGTKICFCIYYLREVNGSWQAPRPAGIPYPVAPVQR</sequence>
<protein>
    <submittedName>
        <fullName evidence="1">Uncharacterized protein</fullName>
    </submittedName>
</protein>
<reference evidence="1" key="1">
    <citation type="journal article" date="2022" name="bioRxiv">
        <title>Sequencing and chromosome-scale assembly of the giantPleurodeles waltlgenome.</title>
        <authorList>
            <person name="Brown T."/>
            <person name="Elewa A."/>
            <person name="Iarovenko S."/>
            <person name="Subramanian E."/>
            <person name="Araus A.J."/>
            <person name="Petzold A."/>
            <person name="Susuki M."/>
            <person name="Suzuki K.-i.T."/>
            <person name="Hayashi T."/>
            <person name="Toyoda A."/>
            <person name="Oliveira C."/>
            <person name="Osipova E."/>
            <person name="Leigh N.D."/>
            <person name="Simon A."/>
            <person name="Yun M.H."/>
        </authorList>
    </citation>
    <scope>NUCLEOTIDE SEQUENCE</scope>
    <source>
        <strain evidence="1">20211129_DDA</strain>
        <tissue evidence="1">Liver</tissue>
    </source>
</reference>
<dbReference type="AlphaFoldDB" id="A0AAV7Q2P2"/>